<dbReference type="SUPFAM" id="SSF47336">
    <property type="entry name" value="ACP-like"/>
    <property type="match status" value="1"/>
</dbReference>
<evidence type="ECO:0000259" key="3">
    <source>
        <dbReference type="PROSITE" id="PS50075"/>
    </source>
</evidence>
<keyword evidence="5" id="KW-1185">Reference proteome</keyword>
<dbReference type="Gene3D" id="1.10.1200.10">
    <property type="entry name" value="ACP-like"/>
    <property type="match status" value="1"/>
</dbReference>
<dbReference type="InterPro" id="IPR036736">
    <property type="entry name" value="ACP-like_sf"/>
</dbReference>
<feature type="domain" description="Carrier" evidence="3">
    <location>
        <begin position="3"/>
        <end position="81"/>
    </location>
</feature>
<dbReference type="RefSeq" id="WP_101437504.1">
    <property type="nucleotide sequence ID" value="NZ_PJMY01000003.1"/>
</dbReference>
<accession>A0A2N3WJA8</accession>
<keyword evidence="2" id="KW-0597">Phosphoprotein</keyword>
<evidence type="ECO:0000256" key="2">
    <source>
        <dbReference type="ARBA" id="ARBA00022553"/>
    </source>
</evidence>
<proteinExistence type="predicted"/>
<gene>
    <name evidence="4" type="ORF">ATK30_4822</name>
</gene>
<protein>
    <submittedName>
        <fullName evidence="4">Act minimal PKS acyl carrier protein</fullName>
    </submittedName>
</protein>
<sequence>MSKFTIEELTGLMRSCAGEADSTTLTGDILDVSFADLGYDSLALLEISAYVRREFGVTIPEDVITELDTPRQYVDYVSAELATA</sequence>
<name>A0A2N3WJA8_9PSEU</name>
<dbReference type="SMART" id="SM00823">
    <property type="entry name" value="PKS_PP"/>
    <property type="match status" value="1"/>
</dbReference>
<evidence type="ECO:0000313" key="4">
    <source>
        <dbReference type="EMBL" id="PKV93960.1"/>
    </source>
</evidence>
<dbReference type="Pfam" id="PF00550">
    <property type="entry name" value="PP-binding"/>
    <property type="match status" value="1"/>
</dbReference>
<evidence type="ECO:0000313" key="5">
    <source>
        <dbReference type="Proteomes" id="UP000233750"/>
    </source>
</evidence>
<dbReference type="AlphaFoldDB" id="A0A2N3WJA8"/>
<dbReference type="InterPro" id="IPR009081">
    <property type="entry name" value="PP-bd_ACP"/>
</dbReference>
<reference evidence="4 5" key="1">
    <citation type="submission" date="2017-12" db="EMBL/GenBank/DDBJ databases">
        <title>Sequencing the genomes of 1000 Actinobacteria strains.</title>
        <authorList>
            <person name="Klenk H.-P."/>
        </authorList>
    </citation>
    <scope>NUCLEOTIDE SEQUENCE [LARGE SCALE GENOMIC DNA]</scope>
    <source>
        <strain evidence="4 5">DSM 45165</strain>
    </source>
</reference>
<dbReference type="PROSITE" id="PS50075">
    <property type="entry name" value="CARRIER"/>
    <property type="match status" value="1"/>
</dbReference>
<keyword evidence="1" id="KW-0596">Phosphopantetheine</keyword>
<dbReference type="GO" id="GO:0031177">
    <property type="term" value="F:phosphopantetheine binding"/>
    <property type="evidence" value="ECO:0007669"/>
    <property type="project" value="InterPro"/>
</dbReference>
<dbReference type="InterPro" id="IPR020806">
    <property type="entry name" value="PKS_PP-bd"/>
</dbReference>
<dbReference type="Proteomes" id="UP000233750">
    <property type="component" value="Unassembled WGS sequence"/>
</dbReference>
<organism evidence="4 5">
    <name type="scientific">Amycolatopsis echigonensis</name>
    <dbReference type="NCBI Taxonomy" id="2576905"/>
    <lineage>
        <taxon>Bacteria</taxon>
        <taxon>Bacillati</taxon>
        <taxon>Actinomycetota</taxon>
        <taxon>Actinomycetes</taxon>
        <taxon>Pseudonocardiales</taxon>
        <taxon>Pseudonocardiaceae</taxon>
        <taxon>Amycolatopsis</taxon>
    </lineage>
</organism>
<dbReference type="EMBL" id="PJMY01000003">
    <property type="protein sequence ID" value="PKV93960.1"/>
    <property type="molecule type" value="Genomic_DNA"/>
</dbReference>
<dbReference type="OrthoDB" id="3537906at2"/>
<evidence type="ECO:0000256" key="1">
    <source>
        <dbReference type="ARBA" id="ARBA00022450"/>
    </source>
</evidence>
<comment type="caution">
    <text evidence="4">The sequence shown here is derived from an EMBL/GenBank/DDBJ whole genome shotgun (WGS) entry which is preliminary data.</text>
</comment>